<sequence>MPTRLLKIPRAYWWPALLILAIFAASSTPRLATPDLGFQFSKDKLAHFLVFGLVATAILRTPWLRRRRCRDLITAVVITSAYGCCDEFRQSLTPGRSVEVADWIADTLGAIVAVSAYARWHLYRRILEWRATAPRTSKRA</sequence>
<feature type="domain" description="VanZ-like" evidence="2">
    <location>
        <begin position="42"/>
        <end position="118"/>
    </location>
</feature>
<dbReference type="RefSeq" id="WP_319831406.1">
    <property type="nucleotide sequence ID" value="NZ_CP138858.1"/>
</dbReference>
<feature type="transmembrane region" description="Helical" evidence="1">
    <location>
        <begin position="45"/>
        <end position="63"/>
    </location>
</feature>
<gene>
    <name evidence="3" type="ORF">SH580_13665</name>
</gene>
<dbReference type="NCBIfam" id="NF037970">
    <property type="entry name" value="vanZ_1"/>
    <property type="match status" value="1"/>
</dbReference>
<feature type="transmembrane region" description="Helical" evidence="1">
    <location>
        <begin position="12"/>
        <end position="33"/>
    </location>
</feature>
<dbReference type="PANTHER" id="PTHR28008">
    <property type="entry name" value="DOMAIN PROTEIN, PUTATIVE (AFU_ORTHOLOGUE AFUA_3G10980)-RELATED"/>
    <property type="match status" value="1"/>
</dbReference>
<dbReference type="Pfam" id="PF04892">
    <property type="entry name" value="VanZ"/>
    <property type="match status" value="1"/>
</dbReference>
<accession>A0ABZ0RH99</accession>
<organism evidence="3 4">
    <name type="scientific">Coraliomargarita algicola</name>
    <dbReference type="NCBI Taxonomy" id="3092156"/>
    <lineage>
        <taxon>Bacteria</taxon>
        <taxon>Pseudomonadati</taxon>
        <taxon>Verrucomicrobiota</taxon>
        <taxon>Opitutia</taxon>
        <taxon>Puniceicoccales</taxon>
        <taxon>Coraliomargaritaceae</taxon>
        <taxon>Coraliomargarita</taxon>
    </lineage>
</organism>
<evidence type="ECO:0000313" key="4">
    <source>
        <dbReference type="Proteomes" id="UP001324993"/>
    </source>
</evidence>
<dbReference type="EMBL" id="CP138858">
    <property type="protein sequence ID" value="WPJ94478.1"/>
    <property type="molecule type" value="Genomic_DNA"/>
</dbReference>
<name>A0ABZ0RH99_9BACT</name>
<keyword evidence="1" id="KW-0472">Membrane</keyword>
<reference evidence="3 4" key="1">
    <citation type="submission" date="2023-11" db="EMBL/GenBank/DDBJ databases">
        <title>Coraliomargarita sp. nov., isolated from marine algae.</title>
        <authorList>
            <person name="Lee J.K."/>
            <person name="Baek J.H."/>
            <person name="Kim J.M."/>
            <person name="Choi D.G."/>
            <person name="Jeon C.O."/>
        </authorList>
    </citation>
    <scope>NUCLEOTIDE SEQUENCE [LARGE SCALE GENOMIC DNA]</scope>
    <source>
        <strain evidence="3 4">J2-16</strain>
    </source>
</reference>
<protein>
    <submittedName>
        <fullName evidence="3">VanZ family protein</fullName>
    </submittedName>
</protein>
<evidence type="ECO:0000256" key="1">
    <source>
        <dbReference type="SAM" id="Phobius"/>
    </source>
</evidence>
<keyword evidence="1" id="KW-1133">Transmembrane helix</keyword>
<dbReference type="Proteomes" id="UP001324993">
    <property type="component" value="Chromosome"/>
</dbReference>
<proteinExistence type="predicted"/>
<evidence type="ECO:0000313" key="3">
    <source>
        <dbReference type="EMBL" id="WPJ94478.1"/>
    </source>
</evidence>
<keyword evidence="4" id="KW-1185">Reference proteome</keyword>
<dbReference type="PANTHER" id="PTHR28008:SF1">
    <property type="entry name" value="DOMAIN PROTEIN, PUTATIVE (AFU_ORTHOLOGUE AFUA_3G10980)-RELATED"/>
    <property type="match status" value="1"/>
</dbReference>
<keyword evidence="1" id="KW-0812">Transmembrane</keyword>
<evidence type="ECO:0000259" key="2">
    <source>
        <dbReference type="Pfam" id="PF04892"/>
    </source>
</evidence>
<dbReference type="InterPro" id="IPR006976">
    <property type="entry name" value="VanZ-like"/>
</dbReference>